<dbReference type="EMBL" id="CP168151">
    <property type="protein sequence ID" value="XFD38998.1"/>
    <property type="molecule type" value="Genomic_DNA"/>
</dbReference>
<name>A0ACD5DCW4_9LACO</name>
<protein>
    <submittedName>
        <fullName evidence="1">YslB family protein</fullName>
    </submittedName>
</protein>
<proteinExistence type="predicted"/>
<reference evidence="1" key="1">
    <citation type="submission" date="2024-08" db="EMBL/GenBank/DDBJ databases">
        <title>Lentilactobacillus sp. nov., isolated from tree bark.</title>
        <authorList>
            <person name="Phuengjayaem S."/>
            <person name="Tanasupawat S."/>
        </authorList>
    </citation>
    <scope>NUCLEOTIDE SEQUENCE</scope>
    <source>
        <strain evidence="1">SPB1-3</strain>
    </source>
</reference>
<evidence type="ECO:0000313" key="1">
    <source>
        <dbReference type="EMBL" id="XFD38998.1"/>
    </source>
</evidence>
<dbReference type="Proteomes" id="UP001149860">
    <property type="component" value="Chromosome"/>
</dbReference>
<evidence type="ECO:0000313" key="2">
    <source>
        <dbReference type="Proteomes" id="UP001149860"/>
    </source>
</evidence>
<gene>
    <name evidence="1" type="ORF">O0236_006060</name>
</gene>
<organism evidence="1 2">
    <name type="scientific">Lentilactobacillus terminaliae</name>
    <dbReference type="NCBI Taxonomy" id="3003483"/>
    <lineage>
        <taxon>Bacteria</taxon>
        <taxon>Bacillati</taxon>
        <taxon>Bacillota</taxon>
        <taxon>Bacilli</taxon>
        <taxon>Lactobacillales</taxon>
        <taxon>Lactobacillaceae</taxon>
        <taxon>Lentilactobacillus</taxon>
    </lineage>
</organism>
<accession>A0ACD5DCW4</accession>
<sequence>MNSKTYEQMLNDPELSHLLGQTLLRDDLLTEILGDEAHEILYWAGKRLGRNYRLKSVDDIINFFAQFGFGNLALTKESKNQMDFEITGEIIKTRLSNDADADFQLECGLIAQLVEFISNKQSEAENIKRNIKKGIITIRVSSSDEQPIDAIIPDDFFEIKHADAADTE</sequence>
<keyword evidence="2" id="KW-1185">Reference proteome</keyword>